<dbReference type="Pfam" id="PF06985">
    <property type="entry name" value="HET"/>
    <property type="match status" value="1"/>
</dbReference>
<dbReference type="OrthoDB" id="4161734at2759"/>
<sequence length="695" mass="78172">MYEKAKLENGCNIRLLELEPGTADDPVRCRLQPVSLESCPSYECISYVWEGLPGNATIFCEGQLVEIKANLYAALKAFRDVAKTRTLWADALCINQKDKPEKSRQIPLMQQIYGRARQVLLWLGPSQSLTEEAFDKLKLLAMLWEQRAGRIDRRPSPEEYKHLVIHHRYQLDDASVFDINQTPSWASADICTPKDIINRRDSLLGRWGQKGSQAFEFDNASIWEAVEPLFLNVFFSRAWIVQEVALASLALVCCGGFSLSWEIFRSAFDGWELLLFYLSRQRDVMDRVAAGIGAVGDARESFRVSEMGKDLSTAVARFAFAKATDHRDHIYVALGMITTHHGIIPDYDKDVEEVFLDAAKCMISQRQDLYLWGCNCSSQRKRYKSLPTWVPDWSVENDHYAFLHMTRESVTDLPGHCTTVGRRLRVNVYLLDTVCFVTKVNLDGTVLGGAAENILSIFKRLGLDLFDVYRTDYFGEGQTPNSWRHLSEPQSVSRLGDVFSILTKLNRVPSCVLKTLSEFLVLGERPGDQQRLNIEALWDALCHSSFQFNRGRNPGLQLFLSWWFAASAACDGSAIDGIIKAPKAYDIWVVAAMQLTASEESCRKSFESIIAGVMSSIQGEEDLFVTKSGYIGRCSPGAAKPGHDVAILGGAYRPYLLEKQTSGLFQFVSYAYVEGMMGGNIRLPPRAKVSLIEIE</sequence>
<name>A0A178C2H6_9EURO</name>
<dbReference type="GeneID" id="34594118"/>
<dbReference type="AlphaFoldDB" id="A0A178C2H6"/>
<dbReference type="PANTHER" id="PTHR24148">
    <property type="entry name" value="ANKYRIN REPEAT DOMAIN-CONTAINING PROTEIN 39 HOMOLOG-RELATED"/>
    <property type="match status" value="1"/>
</dbReference>
<dbReference type="RefSeq" id="XP_022495019.1">
    <property type="nucleotide sequence ID" value="XM_022648986.1"/>
</dbReference>
<dbReference type="Pfam" id="PF26639">
    <property type="entry name" value="Het-6_barrel"/>
    <property type="match status" value="1"/>
</dbReference>
<evidence type="ECO:0000313" key="2">
    <source>
        <dbReference type="EMBL" id="OAL24118.1"/>
    </source>
</evidence>
<dbReference type="Proteomes" id="UP000185904">
    <property type="component" value="Unassembled WGS sequence"/>
</dbReference>
<evidence type="ECO:0000259" key="1">
    <source>
        <dbReference type="Pfam" id="PF06985"/>
    </source>
</evidence>
<dbReference type="EMBL" id="LVCJ01000120">
    <property type="protein sequence ID" value="OAL24118.1"/>
    <property type="molecule type" value="Genomic_DNA"/>
</dbReference>
<proteinExistence type="predicted"/>
<dbReference type="PANTHER" id="PTHR24148:SF64">
    <property type="entry name" value="HETEROKARYON INCOMPATIBILITY DOMAIN-CONTAINING PROTEIN"/>
    <property type="match status" value="1"/>
</dbReference>
<accession>A0A178C2H6</accession>
<evidence type="ECO:0000313" key="3">
    <source>
        <dbReference type="Proteomes" id="UP000185904"/>
    </source>
</evidence>
<organism evidence="2 3">
    <name type="scientific">Fonsecaea nubica</name>
    <dbReference type="NCBI Taxonomy" id="856822"/>
    <lineage>
        <taxon>Eukaryota</taxon>
        <taxon>Fungi</taxon>
        <taxon>Dikarya</taxon>
        <taxon>Ascomycota</taxon>
        <taxon>Pezizomycotina</taxon>
        <taxon>Eurotiomycetes</taxon>
        <taxon>Chaetothyriomycetidae</taxon>
        <taxon>Chaetothyriales</taxon>
        <taxon>Herpotrichiellaceae</taxon>
        <taxon>Fonsecaea</taxon>
    </lineage>
</organism>
<dbReference type="InterPro" id="IPR052895">
    <property type="entry name" value="HetReg/Transcr_Mod"/>
</dbReference>
<keyword evidence="3" id="KW-1185">Reference proteome</keyword>
<feature type="domain" description="Heterokaryon incompatibility" evidence="1">
    <location>
        <begin position="42"/>
        <end position="243"/>
    </location>
</feature>
<protein>
    <recommendedName>
        <fullName evidence="1">Heterokaryon incompatibility domain-containing protein</fullName>
    </recommendedName>
</protein>
<gene>
    <name evidence="2" type="ORF">AYO20_10730</name>
</gene>
<comment type="caution">
    <text evidence="2">The sequence shown here is derived from an EMBL/GenBank/DDBJ whole genome shotgun (WGS) entry which is preliminary data.</text>
</comment>
<dbReference type="InterPro" id="IPR010730">
    <property type="entry name" value="HET"/>
</dbReference>
<reference evidence="2 3" key="1">
    <citation type="submission" date="2016-03" db="EMBL/GenBank/DDBJ databases">
        <title>The draft genome sequence of Fonsecaea nubica causative agent of cutaneous subcutaneous infection in human host.</title>
        <authorList>
            <person name="Costa F."/>
            <person name="Sybren D.H."/>
            <person name="Raittz R.T."/>
            <person name="Weiss V.A."/>
            <person name="Leao A.C."/>
            <person name="Gomes R."/>
            <person name="De Souza E.M."/>
            <person name="Pedrosa F.O."/>
            <person name="Steffens M.B."/>
            <person name="Bombassaro A."/>
            <person name="Tadra-Sfeir M.Z."/>
            <person name="Moreno L.F."/>
            <person name="Najafzadeh M.J."/>
            <person name="Felipe M.S."/>
            <person name="Teixeira M."/>
            <person name="Sun J."/>
            <person name="Xi L."/>
            <person name="Castro M.A."/>
            <person name="Vicente V.A."/>
        </authorList>
    </citation>
    <scope>NUCLEOTIDE SEQUENCE [LARGE SCALE GENOMIC DNA]</scope>
    <source>
        <strain evidence="2 3">CBS 269.64</strain>
    </source>
</reference>